<gene>
    <name evidence="5" type="ORF">I5776_01020</name>
</gene>
<evidence type="ECO:0000256" key="1">
    <source>
        <dbReference type="ARBA" id="ARBA00024353"/>
    </source>
</evidence>
<dbReference type="InterPro" id="IPR027383">
    <property type="entry name" value="Znf_put"/>
</dbReference>
<dbReference type="InterPro" id="IPR041916">
    <property type="entry name" value="Anti_sigma_zinc_sf"/>
</dbReference>
<comment type="similarity">
    <text evidence="1">Belongs to the zinc-associated anti-sigma factor (ZAS) superfamily. Anti-sigma-W factor family.</text>
</comment>
<keyword evidence="3" id="KW-0812">Transmembrane</keyword>
<evidence type="ECO:0000256" key="2">
    <source>
        <dbReference type="ARBA" id="ARBA00024438"/>
    </source>
</evidence>
<dbReference type="RefSeq" id="WP_202778588.1">
    <property type="nucleotide sequence ID" value="NZ_CP065425.1"/>
</dbReference>
<keyword evidence="3" id="KW-1133">Transmembrane helix</keyword>
<evidence type="ECO:0000313" key="6">
    <source>
        <dbReference type="Proteomes" id="UP000595691"/>
    </source>
</evidence>
<dbReference type="Gene3D" id="1.10.10.1320">
    <property type="entry name" value="Anti-sigma factor, zinc-finger domain"/>
    <property type="match status" value="1"/>
</dbReference>
<feature type="domain" description="Putative zinc-finger" evidence="4">
    <location>
        <begin position="10"/>
        <end position="43"/>
    </location>
</feature>
<keyword evidence="3" id="KW-0472">Membrane</keyword>
<dbReference type="Pfam" id="PF13490">
    <property type="entry name" value="zf-HC2"/>
    <property type="match status" value="1"/>
</dbReference>
<keyword evidence="6" id="KW-1185">Reference proteome</keyword>
<feature type="transmembrane region" description="Helical" evidence="3">
    <location>
        <begin position="94"/>
        <end position="113"/>
    </location>
</feature>
<sequence length="215" mass="24339">MRTQLNTCSEEIILFMHEYMDGDISPKHETLLKEHLQTCADCRRHFQELKKTTALIKSTPFISTSSDFTSKVMARLPKEKRKVGIKRWVTHHPLIAAASLFIILMGGSILSMWNNNQEFSFTKKPNLQVENHTVIVPKGETVKGDILVKNGDLRIEGKVDGSVTVINGDINGEKYMASAGHVTGDIKEINEMFDWLWFQIKNGGKEIVSFFNGDK</sequence>
<name>A0ABX7E256_9BACI</name>
<dbReference type="EMBL" id="CP065425">
    <property type="protein sequence ID" value="QQZ09602.1"/>
    <property type="molecule type" value="Genomic_DNA"/>
</dbReference>
<evidence type="ECO:0000256" key="3">
    <source>
        <dbReference type="SAM" id="Phobius"/>
    </source>
</evidence>
<proteinExistence type="inferred from homology"/>
<protein>
    <recommendedName>
        <fullName evidence="2">Anti-sigma-W factor RsiW</fullName>
    </recommendedName>
</protein>
<evidence type="ECO:0000259" key="4">
    <source>
        <dbReference type="Pfam" id="PF13490"/>
    </source>
</evidence>
<dbReference type="Proteomes" id="UP000595691">
    <property type="component" value="Chromosome"/>
</dbReference>
<reference evidence="5 6" key="1">
    <citation type="submission" date="2020-11" db="EMBL/GenBank/DDBJ databases">
        <title>Taxonomic evaluation of the Bacillus sporothermodurans group of bacteria based on whole genome sequences.</title>
        <authorList>
            <person name="Fiedler G."/>
            <person name="Herbstmann A.-D."/>
            <person name="Doll E."/>
            <person name="Wenning M."/>
            <person name="Brinks E."/>
            <person name="Kabisch J."/>
            <person name="Breitenwieser F."/>
            <person name="Lappann M."/>
            <person name="Boehnlein C."/>
            <person name="Franz C."/>
        </authorList>
    </citation>
    <scope>NUCLEOTIDE SEQUENCE [LARGE SCALE GENOMIC DNA]</scope>
    <source>
        <strain evidence="5 6">JCM 19841</strain>
    </source>
</reference>
<evidence type="ECO:0000313" key="5">
    <source>
        <dbReference type="EMBL" id="QQZ09602.1"/>
    </source>
</evidence>
<organism evidence="5 6">
    <name type="scientific">Heyndrickxia vini</name>
    <dbReference type="NCBI Taxonomy" id="1476025"/>
    <lineage>
        <taxon>Bacteria</taxon>
        <taxon>Bacillati</taxon>
        <taxon>Bacillota</taxon>
        <taxon>Bacilli</taxon>
        <taxon>Bacillales</taxon>
        <taxon>Bacillaceae</taxon>
        <taxon>Heyndrickxia</taxon>
    </lineage>
</organism>
<accession>A0ABX7E256</accession>